<protein>
    <recommendedName>
        <fullName evidence="3">F-box domain-containing protein</fullName>
    </recommendedName>
</protein>
<dbReference type="GO" id="GO:0019005">
    <property type="term" value="C:SCF ubiquitin ligase complex"/>
    <property type="evidence" value="ECO:0007669"/>
    <property type="project" value="TreeGrafter"/>
</dbReference>
<dbReference type="InterPro" id="IPR032675">
    <property type="entry name" value="LRR_dom_sf"/>
</dbReference>
<evidence type="ECO:0000313" key="2">
    <source>
        <dbReference type="Proteomes" id="UP000738325"/>
    </source>
</evidence>
<organism evidence="1 2">
    <name type="scientific">Dissophora globulifera</name>
    <dbReference type="NCBI Taxonomy" id="979702"/>
    <lineage>
        <taxon>Eukaryota</taxon>
        <taxon>Fungi</taxon>
        <taxon>Fungi incertae sedis</taxon>
        <taxon>Mucoromycota</taxon>
        <taxon>Mortierellomycotina</taxon>
        <taxon>Mortierellomycetes</taxon>
        <taxon>Mortierellales</taxon>
        <taxon>Mortierellaceae</taxon>
        <taxon>Dissophora</taxon>
    </lineage>
</organism>
<name>A0A9P6RXA7_9FUNG</name>
<dbReference type="GO" id="GO:0031146">
    <property type="term" value="P:SCF-dependent proteasomal ubiquitin-dependent protein catabolic process"/>
    <property type="evidence" value="ECO:0007669"/>
    <property type="project" value="TreeGrafter"/>
</dbReference>
<reference evidence="1" key="1">
    <citation type="journal article" date="2020" name="Fungal Divers.">
        <title>Resolving the Mortierellaceae phylogeny through synthesis of multi-gene phylogenetics and phylogenomics.</title>
        <authorList>
            <person name="Vandepol N."/>
            <person name="Liber J."/>
            <person name="Desiro A."/>
            <person name="Na H."/>
            <person name="Kennedy M."/>
            <person name="Barry K."/>
            <person name="Grigoriev I.V."/>
            <person name="Miller A.N."/>
            <person name="O'Donnell K."/>
            <person name="Stajich J.E."/>
            <person name="Bonito G."/>
        </authorList>
    </citation>
    <scope>NUCLEOTIDE SEQUENCE</scope>
    <source>
        <strain evidence="1">REB-010B</strain>
    </source>
</reference>
<evidence type="ECO:0000313" key="1">
    <source>
        <dbReference type="EMBL" id="KAG0328978.1"/>
    </source>
</evidence>
<dbReference type="Gene3D" id="3.80.10.10">
    <property type="entry name" value="Ribonuclease Inhibitor"/>
    <property type="match status" value="1"/>
</dbReference>
<dbReference type="EMBL" id="JAAAIP010000024">
    <property type="protein sequence ID" value="KAG0328978.1"/>
    <property type="molecule type" value="Genomic_DNA"/>
</dbReference>
<dbReference type="AlphaFoldDB" id="A0A9P6RXA7"/>
<proteinExistence type="predicted"/>
<dbReference type="PANTHER" id="PTHR13318:SF190">
    <property type="entry name" value="PARTNER OF PAIRED, ISOFORM B"/>
    <property type="match status" value="1"/>
</dbReference>
<sequence length="650" mass="74190">MTTGGEKPPTDLVEIRSWIGAFLQPSDLFACAQVSFAWQSTFLPLHWRHVTLDCSSQINPIPPIRLLSQHRSYIRSLTFKNEVSARHSTFTVEPNLVRSNDDEGEANTANCQVGPIISVKFLRGSIARSMAVYLDFIKLFLTRHQSTLKHLRLQDFDIPEGHLRNIIFGHNFNQESNIMKWIPSDKGPWSGLRHFTLSIKYTIDSSEWDLLLPVFQNLESLELAQIELDPYLSQQMDANYKTSCRVNRNDTVTPHRDQQRLDKQFRWLKRLRLTGLGRFSSLACLRVLIIPCPMLNSLSWTIKKGQAFPGREFSRVLSSGAWPHLAELELSGSMTKIEDHLLAQILLGTGVESTLSATSTDASTRVLKGMSLGRQASLKRLCVPYSKFSGASTMALLDGLHHHSHGHSTTLRELDLWRCDELSSLSVQRLLTNCPNLESFSANRLDLAEAILPEPWVCVRLRRLALYFDLGRIEDSWTPGRALQKVMQPGTETNQKQSSEEQGFDHDDLQRRRIIYSHLARLQRLEVMNLTRAFRPRDLVQRIRAPAYFECPPTLRFQLEEGLGELATLVNLRRLNFPNGVKHIGISEARWMVQHWPALEHLDLNYSRGLLSDDIRQVFESRGKDADSEPGTKVRQVLTAPATQWPLHWA</sequence>
<comment type="caution">
    <text evidence="1">The sequence shown here is derived from an EMBL/GenBank/DDBJ whole genome shotgun (WGS) entry which is preliminary data.</text>
</comment>
<accession>A0A9P6RXA7</accession>
<dbReference type="Proteomes" id="UP000738325">
    <property type="component" value="Unassembled WGS sequence"/>
</dbReference>
<dbReference type="OrthoDB" id="2445980at2759"/>
<dbReference type="SUPFAM" id="SSF52047">
    <property type="entry name" value="RNI-like"/>
    <property type="match status" value="1"/>
</dbReference>
<keyword evidence="2" id="KW-1185">Reference proteome</keyword>
<dbReference type="PANTHER" id="PTHR13318">
    <property type="entry name" value="PARTNER OF PAIRED, ISOFORM B-RELATED"/>
    <property type="match status" value="1"/>
</dbReference>
<gene>
    <name evidence="1" type="ORF">BGZ99_003842</name>
</gene>
<evidence type="ECO:0008006" key="3">
    <source>
        <dbReference type="Google" id="ProtNLM"/>
    </source>
</evidence>